<dbReference type="KEGG" id="aqu:105313222"/>
<evidence type="ECO:0000313" key="8">
    <source>
        <dbReference type="Proteomes" id="UP000007879"/>
    </source>
</evidence>
<dbReference type="SUPFAM" id="SSF55550">
    <property type="entry name" value="SH2 domain"/>
    <property type="match status" value="1"/>
</dbReference>
<feature type="domain" description="SH3" evidence="6">
    <location>
        <begin position="149"/>
        <end position="210"/>
    </location>
</feature>
<dbReference type="STRING" id="400682.A0A1X7UK05"/>
<name>A0A1X7UK05_AMPQE</name>
<keyword evidence="1 4" id="KW-0728">SH3 domain</keyword>
<reference evidence="7" key="2">
    <citation type="submission" date="2017-05" db="UniProtKB">
        <authorList>
            <consortium name="EnsemblMetazoa"/>
        </authorList>
    </citation>
    <scope>IDENTIFICATION</scope>
</reference>
<evidence type="ECO:0008006" key="9">
    <source>
        <dbReference type="Google" id="ProtNLM"/>
    </source>
</evidence>
<proteinExistence type="predicted"/>
<evidence type="ECO:0000313" key="7">
    <source>
        <dbReference type="EnsemblMetazoa" id="Aqu2.1.28305_001"/>
    </source>
</evidence>
<dbReference type="PANTHER" id="PTHR46037">
    <property type="entry name" value="PROTEIN ENHANCER OF SEVENLESS 2B"/>
    <property type="match status" value="1"/>
</dbReference>
<dbReference type="InterPro" id="IPR001452">
    <property type="entry name" value="SH3_domain"/>
</dbReference>
<evidence type="ECO:0000256" key="1">
    <source>
        <dbReference type="ARBA" id="ARBA00022443"/>
    </source>
</evidence>
<feature type="domain" description="SH2" evidence="5">
    <location>
        <begin position="36"/>
        <end position="152"/>
    </location>
</feature>
<evidence type="ECO:0000256" key="2">
    <source>
        <dbReference type="ARBA" id="ARBA00022999"/>
    </source>
</evidence>
<reference evidence="8" key="1">
    <citation type="journal article" date="2010" name="Nature">
        <title>The Amphimedon queenslandica genome and the evolution of animal complexity.</title>
        <authorList>
            <person name="Srivastava M."/>
            <person name="Simakov O."/>
            <person name="Chapman J."/>
            <person name="Fahey B."/>
            <person name="Gauthier M.E."/>
            <person name="Mitros T."/>
            <person name="Richards G.S."/>
            <person name="Conaco C."/>
            <person name="Dacre M."/>
            <person name="Hellsten U."/>
            <person name="Larroux C."/>
            <person name="Putnam N.H."/>
            <person name="Stanke M."/>
            <person name="Adamska M."/>
            <person name="Darling A."/>
            <person name="Degnan S.M."/>
            <person name="Oakley T.H."/>
            <person name="Plachetzki D.C."/>
            <person name="Zhai Y."/>
            <person name="Adamski M."/>
            <person name="Calcino A."/>
            <person name="Cummins S.F."/>
            <person name="Goodstein D.M."/>
            <person name="Harris C."/>
            <person name="Jackson D.J."/>
            <person name="Leys S.P."/>
            <person name="Shu S."/>
            <person name="Woodcroft B.J."/>
            <person name="Vervoort M."/>
            <person name="Kosik K.S."/>
            <person name="Manning G."/>
            <person name="Degnan B.M."/>
            <person name="Rokhsar D.S."/>
        </authorList>
    </citation>
    <scope>NUCLEOTIDE SEQUENCE [LARGE SCALE GENOMIC DNA]</scope>
</reference>
<dbReference type="OrthoDB" id="10255964at2759"/>
<dbReference type="Pfam" id="PF00018">
    <property type="entry name" value="SH3_1"/>
    <property type="match status" value="2"/>
</dbReference>
<dbReference type="PROSITE" id="PS50001">
    <property type="entry name" value="SH2"/>
    <property type="match status" value="1"/>
</dbReference>
<gene>
    <name evidence="7" type="primary">105313222</name>
</gene>
<dbReference type="InParanoid" id="A0A1X7UK05"/>
<dbReference type="OMA" id="XQPTYVQ"/>
<dbReference type="InterPro" id="IPR036860">
    <property type="entry name" value="SH2_dom_sf"/>
</dbReference>
<dbReference type="Gene3D" id="3.30.505.10">
    <property type="entry name" value="SH2 domain"/>
    <property type="match status" value="1"/>
</dbReference>
<feature type="domain" description="SH3" evidence="6">
    <location>
        <begin position="1"/>
        <end position="58"/>
    </location>
</feature>
<dbReference type="SUPFAM" id="SSF50044">
    <property type="entry name" value="SH3-domain"/>
    <property type="match status" value="2"/>
</dbReference>
<sequence length="224" mass="26036">MEAIALFDFEPEREDELKFRKGAHLIVLMDNVEKNWSKASLCQKVGLVPKNFIRFKVIPGCLRFTTREQAIKLLSEHPLNHSYLIRGSQKGENTFSISVKHDKEIRHFKILTDDENKFFILDKKFPSINELIEHHKVYSLNRTEKIVLANPLPMIVKSRLRFGGPDQSELSFEKEVQIEVTDYVDKNWWFGTYEHKTGVFPVPYIVPVDFPLYTPPALTATSSK</sequence>
<dbReference type="SMART" id="SM00326">
    <property type="entry name" value="SH3"/>
    <property type="match status" value="2"/>
</dbReference>
<dbReference type="PRINTS" id="PR00401">
    <property type="entry name" value="SH2DOMAIN"/>
</dbReference>
<accession>A0A1X7UK05</accession>
<dbReference type="EnsemblMetazoa" id="Aqu2.1.28305_001">
    <property type="protein sequence ID" value="Aqu2.1.28305_001"/>
    <property type="gene ID" value="Aqu2.1.28305"/>
</dbReference>
<evidence type="ECO:0000256" key="3">
    <source>
        <dbReference type="PROSITE-ProRule" id="PRU00191"/>
    </source>
</evidence>
<dbReference type="AlphaFoldDB" id="A0A1X7UK05"/>
<evidence type="ECO:0000259" key="6">
    <source>
        <dbReference type="PROSITE" id="PS50002"/>
    </source>
</evidence>
<keyword evidence="8" id="KW-1185">Reference proteome</keyword>
<dbReference type="Proteomes" id="UP000007879">
    <property type="component" value="Unassembled WGS sequence"/>
</dbReference>
<dbReference type="InterPro" id="IPR000980">
    <property type="entry name" value="SH2"/>
</dbReference>
<evidence type="ECO:0000259" key="5">
    <source>
        <dbReference type="PROSITE" id="PS50001"/>
    </source>
</evidence>
<organism evidence="7">
    <name type="scientific">Amphimedon queenslandica</name>
    <name type="common">Sponge</name>
    <dbReference type="NCBI Taxonomy" id="400682"/>
    <lineage>
        <taxon>Eukaryota</taxon>
        <taxon>Metazoa</taxon>
        <taxon>Porifera</taxon>
        <taxon>Demospongiae</taxon>
        <taxon>Heteroscleromorpha</taxon>
        <taxon>Haplosclerida</taxon>
        <taxon>Niphatidae</taxon>
        <taxon>Amphimedon</taxon>
    </lineage>
</organism>
<protein>
    <recommendedName>
        <fullName evidence="9">SH2 domain-containing protein</fullName>
    </recommendedName>
</protein>
<dbReference type="PRINTS" id="PR00452">
    <property type="entry name" value="SH3DOMAIN"/>
</dbReference>
<dbReference type="InterPro" id="IPR036028">
    <property type="entry name" value="SH3-like_dom_sf"/>
</dbReference>
<evidence type="ECO:0000256" key="4">
    <source>
        <dbReference type="PROSITE-ProRule" id="PRU00192"/>
    </source>
</evidence>
<dbReference type="eggNOG" id="KOG3601">
    <property type="taxonomic scope" value="Eukaryota"/>
</dbReference>
<dbReference type="InterPro" id="IPR043539">
    <property type="entry name" value="Grb2-like"/>
</dbReference>
<keyword evidence="2 3" id="KW-0727">SH2 domain</keyword>
<dbReference type="EnsemblMetazoa" id="XM_011406460.2">
    <property type="protein sequence ID" value="XP_011404762.1"/>
    <property type="gene ID" value="LOC105313222"/>
</dbReference>
<dbReference type="PROSITE" id="PS50002">
    <property type="entry name" value="SH3"/>
    <property type="match status" value="2"/>
</dbReference>
<dbReference type="Pfam" id="PF00017">
    <property type="entry name" value="SH2"/>
    <property type="match status" value="1"/>
</dbReference>
<dbReference type="Gene3D" id="2.30.30.40">
    <property type="entry name" value="SH3 Domains"/>
    <property type="match status" value="2"/>
</dbReference>
<dbReference type="SMART" id="SM00252">
    <property type="entry name" value="SH2"/>
    <property type="match status" value="1"/>
</dbReference>